<dbReference type="Pfam" id="PF00335">
    <property type="entry name" value="Tetraspanin"/>
    <property type="match status" value="1"/>
</dbReference>
<accession>A0ABR1D3V7</accession>
<dbReference type="InterPro" id="IPR008952">
    <property type="entry name" value="Tetraspanin_EC2_sf"/>
</dbReference>
<dbReference type="InterPro" id="IPR018499">
    <property type="entry name" value="Tetraspanin/Peripherin"/>
</dbReference>
<dbReference type="Proteomes" id="UP001303046">
    <property type="component" value="Unassembled WGS sequence"/>
</dbReference>
<evidence type="ECO:0000256" key="3">
    <source>
        <dbReference type="ARBA" id="ARBA00022989"/>
    </source>
</evidence>
<evidence type="ECO:0000313" key="6">
    <source>
        <dbReference type="EMBL" id="KAK6744450.1"/>
    </source>
</evidence>
<feature type="transmembrane region" description="Helical" evidence="5">
    <location>
        <begin position="14"/>
        <end position="34"/>
    </location>
</feature>
<dbReference type="SUPFAM" id="SSF48652">
    <property type="entry name" value="Tetraspanin"/>
    <property type="match status" value="1"/>
</dbReference>
<evidence type="ECO:0000313" key="7">
    <source>
        <dbReference type="Proteomes" id="UP001303046"/>
    </source>
</evidence>
<keyword evidence="4 5" id="KW-0472">Membrane</keyword>
<comment type="subcellular location">
    <subcellularLocation>
        <location evidence="1">Membrane</location>
        <topology evidence="1">Multi-pass membrane protein</topology>
    </subcellularLocation>
</comment>
<protein>
    <recommendedName>
        <fullName evidence="8">Tetraspanin family protein</fullName>
    </recommendedName>
</protein>
<keyword evidence="3 5" id="KW-1133">Transmembrane helix</keyword>
<dbReference type="Gene3D" id="1.10.1450.10">
    <property type="entry name" value="Tetraspanin"/>
    <property type="match status" value="1"/>
</dbReference>
<dbReference type="PANTHER" id="PTHR19282">
    <property type="entry name" value="TETRASPANIN"/>
    <property type="match status" value="1"/>
</dbReference>
<keyword evidence="7" id="KW-1185">Reference proteome</keyword>
<feature type="transmembrane region" description="Helical" evidence="5">
    <location>
        <begin position="267"/>
        <end position="291"/>
    </location>
</feature>
<sequence length="309" mass="34768">MRTEHDSMRIIRCIAVLLSSVTMVTSIALIGFGIRTMIEMTYIADVIGTRQLTTAALFMLSLGTCTFASTPLGLFSVITKQNTLMLAYMMLIFFVSLLSVVCGWLGFSLNKEVNSGVILQWMNNSFLNEYGNPEAISLTNAWDEMQRKYACCGITDEQNSAEWLATQWFIAYETWPRPRVPKSCCATCETVHSRFCNSFLTDFSEDGVLSDDQRACVAASYMCSEVNDSLANEDACQGRSSISSPKETYMHVKGCYKTLRQELVTHINCIICACLFMFTIAILSTCFWFILHEFSLNSQNYRLVLLPSN</sequence>
<keyword evidence="2 5" id="KW-0812">Transmembrane</keyword>
<evidence type="ECO:0000256" key="4">
    <source>
        <dbReference type="ARBA" id="ARBA00023136"/>
    </source>
</evidence>
<name>A0ABR1D3V7_NECAM</name>
<feature type="transmembrane region" description="Helical" evidence="5">
    <location>
        <begin position="55"/>
        <end position="78"/>
    </location>
</feature>
<comment type="caution">
    <text evidence="6">The sequence shown here is derived from an EMBL/GenBank/DDBJ whole genome shotgun (WGS) entry which is preliminary data.</text>
</comment>
<evidence type="ECO:0000256" key="2">
    <source>
        <dbReference type="ARBA" id="ARBA00022692"/>
    </source>
</evidence>
<evidence type="ECO:0000256" key="5">
    <source>
        <dbReference type="SAM" id="Phobius"/>
    </source>
</evidence>
<evidence type="ECO:0000256" key="1">
    <source>
        <dbReference type="ARBA" id="ARBA00004141"/>
    </source>
</evidence>
<dbReference type="EMBL" id="JAVFWL010000003">
    <property type="protein sequence ID" value="KAK6744450.1"/>
    <property type="molecule type" value="Genomic_DNA"/>
</dbReference>
<reference evidence="6 7" key="1">
    <citation type="submission" date="2023-08" db="EMBL/GenBank/DDBJ databases">
        <title>A Necator americanus chromosomal reference genome.</title>
        <authorList>
            <person name="Ilik V."/>
            <person name="Petrzelkova K.J."/>
            <person name="Pardy F."/>
            <person name="Fuh T."/>
            <person name="Niatou-Singa F.S."/>
            <person name="Gouil Q."/>
            <person name="Baker L."/>
            <person name="Ritchie M.E."/>
            <person name="Jex A.R."/>
            <person name="Gazzola D."/>
            <person name="Li H."/>
            <person name="Toshio Fujiwara R."/>
            <person name="Zhan B."/>
            <person name="Aroian R.V."/>
            <person name="Pafco B."/>
            <person name="Schwarz E.M."/>
        </authorList>
    </citation>
    <scope>NUCLEOTIDE SEQUENCE [LARGE SCALE GENOMIC DNA]</scope>
    <source>
        <strain evidence="6 7">Aroian</strain>
        <tissue evidence="6">Whole animal</tissue>
    </source>
</reference>
<proteinExistence type="predicted"/>
<evidence type="ECO:0008006" key="8">
    <source>
        <dbReference type="Google" id="ProtNLM"/>
    </source>
</evidence>
<feature type="transmembrane region" description="Helical" evidence="5">
    <location>
        <begin position="84"/>
        <end position="107"/>
    </location>
</feature>
<gene>
    <name evidence="6" type="primary">Necator_chrIII.g12031</name>
    <name evidence="6" type="ORF">RB195_011265</name>
</gene>
<organism evidence="6 7">
    <name type="scientific">Necator americanus</name>
    <name type="common">Human hookworm</name>
    <dbReference type="NCBI Taxonomy" id="51031"/>
    <lineage>
        <taxon>Eukaryota</taxon>
        <taxon>Metazoa</taxon>
        <taxon>Ecdysozoa</taxon>
        <taxon>Nematoda</taxon>
        <taxon>Chromadorea</taxon>
        <taxon>Rhabditida</taxon>
        <taxon>Rhabditina</taxon>
        <taxon>Rhabditomorpha</taxon>
        <taxon>Strongyloidea</taxon>
        <taxon>Ancylostomatidae</taxon>
        <taxon>Bunostominae</taxon>
        <taxon>Necator</taxon>
    </lineage>
</organism>
<dbReference type="PANTHER" id="PTHR19282:SF556">
    <property type="entry name" value="TETRASPANIN"/>
    <property type="match status" value="1"/>
</dbReference>